<reference evidence="1 2" key="1">
    <citation type="journal article" date="2015" name="Genome Announc.">
        <title>Closed Genome Sequence of Octadecabacter temperatus SB1, the First Mesophilic Species of the Genus Octadecabacter.</title>
        <authorList>
            <person name="Voget S."/>
            <person name="Billerbeck S."/>
            <person name="Simon M."/>
            <person name="Daniel R."/>
        </authorList>
    </citation>
    <scope>NUCLEOTIDE SEQUENCE [LARGE SCALE GENOMIC DNA]</scope>
    <source>
        <strain evidence="1 2">SB1</strain>
    </source>
</reference>
<evidence type="ECO:0000313" key="1">
    <source>
        <dbReference type="EMBL" id="AKS46217.1"/>
    </source>
</evidence>
<dbReference type="OrthoDB" id="9812068at2"/>
<dbReference type="EMBL" id="CP012160">
    <property type="protein sequence ID" value="AKS46217.1"/>
    <property type="molecule type" value="Genomic_DNA"/>
</dbReference>
<dbReference type="Gene3D" id="2.30.42.10">
    <property type="match status" value="1"/>
</dbReference>
<accession>A0A0K0Y5V5</accession>
<dbReference type="KEGG" id="otm:OSB_16690"/>
<protein>
    <submittedName>
        <fullName evidence="1">PDZ domain (Also known as DHR or GLGF)</fullName>
    </submittedName>
</protein>
<dbReference type="RefSeq" id="WP_049834531.1">
    <property type="nucleotide sequence ID" value="NZ_CP012160.1"/>
</dbReference>
<dbReference type="Pfam" id="PF13180">
    <property type="entry name" value="PDZ_2"/>
    <property type="match status" value="1"/>
</dbReference>
<keyword evidence="2" id="KW-1185">Reference proteome</keyword>
<dbReference type="Proteomes" id="UP000067444">
    <property type="component" value="Chromosome"/>
</dbReference>
<dbReference type="STRING" id="1458307.OSB_16690"/>
<gene>
    <name evidence="1" type="ORF">OSB_16690</name>
</gene>
<evidence type="ECO:0000313" key="2">
    <source>
        <dbReference type="Proteomes" id="UP000067444"/>
    </source>
</evidence>
<dbReference type="InterPro" id="IPR001478">
    <property type="entry name" value="PDZ"/>
</dbReference>
<dbReference type="SUPFAM" id="SSF50156">
    <property type="entry name" value="PDZ domain-like"/>
    <property type="match status" value="1"/>
</dbReference>
<dbReference type="PROSITE" id="PS50106">
    <property type="entry name" value="PDZ"/>
    <property type="match status" value="1"/>
</dbReference>
<dbReference type="InterPro" id="IPR036034">
    <property type="entry name" value="PDZ_sf"/>
</dbReference>
<name>A0A0K0Y5V5_9RHOB</name>
<sequence length="248" mass="26418">MKYLATSFLLALAAPAYAGDACPVGVTIVDLGVPAWLDRDAILADLSTTRTRVGIGYSFGDDGFVITRTEPGTPAETSGLLSGDIVLTIDGFNVESADTLLQVVDAAKPHETIHLRVSRDNEVVAIDLTLGATDPVPAMLAHVGSLGECRHSTNRHATESERAQFVPQLNDENRAFRCDDAHIDLVGNDQGATVYFVRGSRRVLLTFPDWGTVCVASQALDGADQRDNGAALLDELIGDFVADRIANP</sequence>
<dbReference type="SMART" id="SM00228">
    <property type="entry name" value="PDZ"/>
    <property type="match status" value="1"/>
</dbReference>
<proteinExistence type="predicted"/>
<organism evidence="1 2">
    <name type="scientific">Octadecabacter temperatus</name>
    <dbReference type="NCBI Taxonomy" id="1458307"/>
    <lineage>
        <taxon>Bacteria</taxon>
        <taxon>Pseudomonadati</taxon>
        <taxon>Pseudomonadota</taxon>
        <taxon>Alphaproteobacteria</taxon>
        <taxon>Rhodobacterales</taxon>
        <taxon>Roseobacteraceae</taxon>
        <taxon>Octadecabacter</taxon>
    </lineage>
</organism>
<dbReference type="AlphaFoldDB" id="A0A0K0Y5V5"/>